<feature type="transmembrane region" description="Helical" evidence="1">
    <location>
        <begin position="141"/>
        <end position="159"/>
    </location>
</feature>
<feature type="transmembrane region" description="Helical" evidence="1">
    <location>
        <begin position="351"/>
        <end position="370"/>
    </location>
</feature>
<dbReference type="eggNOG" id="ENOG502Z7TU">
    <property type="taxonomic scope" value="Bacteria"/>
</dbReference>
<comment type="caution">
    <text evidence="2">The sequence shown here is derived from an EMBL/GenBank/DDBJ whole genome shotgun (WGS) entry which is preliminary data.</text>
</comment>
<gene>
    <name evidence="2" type="ORF">SCNU_19862</name>
</gene>
<keyword evidence="3" id="KW-1185">Reference proteome</keyword>
<sequence length="576" mass="58186">MESGSSRRPLPGTRNPLGTPPAVYTISGLLTALICGPLFGDYLLYRDAVATPRFPLTAAAFGIDGSAPRAVPQDGALAVGSSLIDGGWLVAGLTALAIFAAGVGFGRLALRSVPRAGTAGAVAAATVGVWNPWVAERLLQGHWSLLAGYAALGWAVCAVQDLAHDRSWRRWAVLAGILAAAGLTPTGSVLVLVVAAVTAVAAGVGGRDLGLSGLLWLATASPWLVASAVASGVSSSGGAAAFALRAEPWLGSLGTALGLGGTWNADAVPASRTTPWALVATLALLAVVVVGTRQLMRSRARTDRTVVVLGGLAATAVVLVVLAATPPGLAVMDLLLAHVPGAGLLRDTQKYLALAVPFAAIAAAAAVEALRTLVPAGFAAAAVVALIAAPLPDLAWGVGGSIRPIAYPDDYARVTSLIGDDASGRTGAVALWPAENVRRLSFADGPSLTPLPRMLDAPVIVSGELTVDGETVDAPAGRTADVVAALRDGGDPRLLARLGVGWVVVEESDPPARLAATAPVFAGEHLRVYRIVDATPPPTPTVTEWAAAIVAFALWISALLAGLGTAVAARVRPSPR</sequence>
<dbReference type="STRING" id="644548.SCNU_19862"/>
<evidence type="ECO:0000313" key="3">
    <source>
        <dbReference type="Proteomes" id="UP000035065"/>
    </source>
</evidence>
<keyword evidence="1" id="KW-0472">Membrane</keyword>
<feature type="transmembrane region" description="Helical" evidence="1">
    <location>
        <begin position="214"/>
        <end position="234"/>
    </location>
</feature>
<evidence type="ECO:0008006" key="4">
    <source>
        <dbReference type="Google" id="ProtNLM"/>
    </source>
</evidence>
<dbReference type="RefSeq" id="WP_009681150.1">
    <property type="nucleotide sequence ID" value="NZ_AEUD01000030.1"/>
</dbReference>
<dbReference type="EMBL" id="AEUD01000030">
    <property type="protein sequence ID" value="EGD53250.1"/>
    <property type="molecule type" value="Genomic_DNA"/>
</dbReference>
<reference evidence="2 3" key="1">
    <citation type="journal article" date="2011" name="J. Bacteriol.">
        <title>Draft Genome Sequence of Gordonia neofelifaecis NRRL B-59395, a Cholesterol-Degrading Actinomycete.</title>
        <authorList>
            <person name="Ge F."/>
            <person name="Li W."/>
            <person name="Chen G."/>
            <person name="Liu Y."/>
            <person name="Zhang G."/>
            <person name="Yong B."/>
            <person name="Wang Q."/>
            <person name="Wang N."/>
            <person name="Huang Z."/>
            <person name="Li W."/>
            <person name="Wang J."/>
            <person name="Wu C."/>
            <person name="Xie Q."/>
            <person name="Liu G."/>
        </authorList>
    </citation>
    <scope>NUCLEOTIDE SEQUENCE [LARGE SCALE GENOMIC DNA]</scope>
    <source>
        <strain evidence="2 3">NRRL B-59395</strain>
    </source>
</reference>
<feature type="transmembrane region" description="Helical" evidence="1">
    <location>
        <begin position="21"/>
        <end position="45"/>
    </location>
</feature>
<proteinExistence type="predicted"/>
<feature type="transmembrane region" description="Helical" evidence="1">
    <location>
        <begin position="171"/>
        <end position="202"/>
    </location>
</feature>
<keyword evidence="1" id="KW-1133">Transmembrane helix</keyword>
<feature type="transmembrane region" description="Helical" evidence="1">
    <location>
        <begin position="117"/>
        <end position="135"/>
    </location>
</feature>
<feature type="transmembrane region" description="Helical" evidence="1">
    <location>
        <begin position="275"/>
        <end position="295"/>
    </location>
</feature>
<dbReference type="AlphaFoldDB" id="F1YPW1"/>
<organism evidence="2 3">
    <name type="scientific">Gordonia neofelifaecis NRRL B-59395</name>
    <dbReference type="NCBI Taxonomy" id="644548"/>
    <lineage>
        <taxon>Bacteria</taxon>
        <taxon>Bacillati</taxon>
        <taxon>Actinomycetota</taxon>
        <taxon>Actinomycetes</taxon>
        <taxon>Mycobacteriales</taxon>
        <taxon>Gordoniaceae</taxon>
        <taxon>Gordonia</taxon>
    </lineage>
</organism>
<evidence type="ECO:0000256" key="1">
    <source>
        <dbReference type="SAM" id="Phobius"/>
    </source>
</evidence>
<keyword evidence="1" id="KW-0812">Transmembrane</keyword>
<feature type="transmembrane region" description="Helical" evidence="1">
    <location>
        <begin position="307"/>
        <end position="331"/>
    </location>
</feature>
<protein>
    <recommendedName>
        <fullName evidence="4">Transmembrane protein</fullName>
    </recommendedName>
</protein>
<name>F1YPW1_9ACTN</name>
<feature type="transmembrane region" description="Helical" evidence="1">
    <location>
        <begin position="246"/>
        <end position="263"/>
    </location>
</feature>
<feature type="transmembrane region" description="Helical" evidence="1">
    <location>
        <begin position="545"/>
        <end position="569"/>
    </location>
</feature>
<feature type="transmembrane region" description="Helical" evidence="1">
    <location>
        <begin position="88"/>
        <end position="110"/>
    </location>
</feature>
<dbReference type="Proteomes" id="UP000035065">
    <property type="component" value="Unassembled WGS sequence"/>
</dbReference>
<feature type="transmembrane region" description="Helical" evidence="1">
    <location>
        <begin position="377"/>
        <end position="398"/>
    </location>
</feature>
<evidence type="ECO:0000313" key="2">
    <source>
        <dbReference type="EMBL" id="EGD53250.1"/>
    </source>
</evidence>
<accession>F1YPW1</accession>